<dbReference type="Proteomes" id="UP000765509">
    <property type="component" value="Unassembled WGS sequence"/>
</dbReference>
<dbReference type="AlphaFoldDB" id="A0A9Q3C7I4"/>
<keyword evidence="3" id="KW-1185">Reference proteome</keyword>
<feature type="region of interest" description="Disordered" evidence="1">
    <location>
        <begin position="1"/>
        <end position="22"/>
    </location>
</feature>
<proteinExistence type="predicted"/>
<evidence type="ECO:0000313" key="3">
    <source>
        <dbReference type="Proteomes" id="UP000765509"/>
    </source>
</evidence>
<dbReference type="OrthoDB" id="2506519at2759"/>
<accession>A0A9Q3C7I4</accession>
<reference evidence="2" key="1">
    <citation type="submission" date="2021-03" db="EMBL/GenBank/DDBJ databases">
        <title>Draft genome sequence of rust myrtle Austropuccinia psidii MF-1, a brazilian biotype.</title>
        <authorList>
            <person name="Quecine M.C."/>
            <person name="Pachon D.M.R."/>
            <person name="Bonatelli M.L."/>
            <person name="Correr F.H."/>
            <person name="Franceschini L.M."/>
            <person name="Leite T.F."/>
            <person name="Margarido G.R.A."/>
            <person name="Almeida C.A."/>
            <person name="Ferrarezi J.A."/>
            <person name="Labate C.A."/>
        </authorList>
    </citation>
    <scope>NUCLEOTIDE SEQUENCE</scope>
    <source>
        <strain evidence="2">MF-1</strain>
    </source>
</reference>
<dbReference type="EMBL" id="AVOT02004867">
    <property type="protein sequence ID" value="MBW0477585.1"/>
    <property type="molecule type" value="Genomic_DNA"/>
</dbReference>
<protein>
    <submittedName>
        <fullName evidence="2">Uncharacterized protein</fullName>
    </submittedName>
</protein>
<comment type="caution">
    <text evidence="2">The sequence shown here is derived from an EMBL/GenBank/DDBJ whole genome shotgun (WGS) entry which is preliminary data.</text>
</comment>
<sequence length="169" mass="19884">MNRGEDFQDNGKQEGKNQKKCSGKNFTECKAVFTQKSPWDRNFGNSQVEKEKNENMYDREQDTQVMEYELHEDWVSRREEEEHLKQAMRYVKVPFGITKFLSAIGDPKTGKLKARKWNSLFSLYLPLSIMDLNSVSSYGLGKNEGRKENCCLKNFQHLQFLQTFLHQEV</sequence>
<evidence type="ECO:0000313" key="2">
    <source>
        <dbReference type="EMBL" id="MBW0477585.1"/>
    </source>
</evidence>
<organism evidence="2 3">
    <name type="scientific">Austropuccinia psidii MF-1</name>
    <dbReference type="NCBI Taxonomy" id="1389203"/>
    <lineage>
        <taxon>Eukaryota</taxon>
        <taxon>Fungi</taxon>
        <taxon>Dikarya</taxon>
        <taxon>Basidiomycota</taxon>
        <taxon>Pucciniomycotina</taxon>
        <taxon>Pucciniomycetes</taxon>
        <taxon>Pucciniales</taxon>
        <taxon>Sphaerophragmiaceae</taxon>
        <taxon>Austropuccinia</taxon>
    </lineage>
</organism>
<evidence type="ECO:0000256" key="1">
    <source>
        <dbReference type="SAM" id="MobiDB-lite"/>
    </source>
</evidence>
<name>A0A9Q3C7I4_9BASI</name>
<gene>
    <name evidence="2" type="ORF">O181_017300</name>
</gene>
<feature type="compositionally biased region" description="Basic and acidic residues" evidence="1">
    <location>
        <begin position="1"/>
        <end position="17"/>
    </location>
</feature>